<keyword evidence="2" id="KW-0812">Transmembrane</keyword>
<dbReference type="PANTHER" id="PTHR47804">
    <property type="entry name" value="60S RIBOSOMAL PROTEIN L19"/>
    <property type="match status" value="1"/>
</dbReference>
<dbReference type="Proteomes" id="UP000269721">
    <property type="component" value="Unassembled WGS sequence"/>
</dbReference>
<dbReference type="InterPro" id="IPR018820">
    <property type="entry name" value="BRE4-related_DUF2421"/>
</dbReference>
<keyword evidence="4" id="KW-0472">Membrane</keyword>
<feature type="domain" description="DUF2421" evidence="6">
    <location>
        <begin position="47"/>
        <end position="209"/>
    </location>
</feature>
<evidence type="ECO:0000256" key="5">
    <source>
        <dbReference type="SAM" id="MobiDB-lite"/>
    </source>
</evidence>
<dbReference type="AlphaFoldDB" id="A0A4P9WBV6"/>
<proteinExistence type="predicted"/>
<keyword evidence="8" id="KW-1185">Reference proteome</keyword>
<sequence>MLTATLDRFDEGWGFNGVSNIGLEVSQPTCRAEVKADVLPTPLLVYPRLARRILREKLATLIRGLDLFYNDIRGFIYLPESQVSVAAPLLLKAQLSLSGQLVELETLLLFASAEPRLAGPFQSGVYRSIIGGLHGLLGSLSAARWALGNDPVAPTITRFMAKPGLVAANRQMTSTARLLFYVYGASLQSRLPLPRDLPSAVEMRRKLYLAFFALARKAPQDLQAMIKTESWIRFYSYVLAIRGVASELESLGPHFKQLLGVLSAPPLILDQEGYENELHERVAADPEFPASPEEEVYLPPVSPDFNVENPVDSHVEIPVDAPVDATVETLVETPAVSLAGDAEMGEVKEPSISADDSPESTRNGTPRGESWQSLPTDTPVEEISVSPQESVP</sequence>
<evidence type="ECO:0000259" key="6">
    <source>
        <dbReference type="Pfam" id="PF10334"/>
    </source>
</evidence>
<dbReference type="OrthoDB" id="68611at2759"/>
<evidence type="ECO:0000256" key="1">
    <source>
        <dbReference type="ARBA" id="ARBA00004141"/>
    </source>
</evidence>
<feature type="region of interest" description="Disordered" evidence="5">
    <location>
        <begin position="336"/>
        <end position="392"/>
    </location>
</feature>
<evidence type="ECO:0000256" key="3">
    <source>
        <dbReference type="ARBA" id="ARBA00022989"/>
    </source>
</evidence>
<dbReference type="EMBL" id="KZ995719">
    <property type="protein sequence ID" value="RKO90111.1"/>
    <property type="molecule type" value="Genomic_DNA"/>
</dbReference>
<evidence type="ECO:0000256" key="4">
    <source>
        <dbReference type="ARBA" id="ARBA00023136"/>
    </source>
</evidence>
<comment type="subcellular location">
    <subcellularLocation>
        <location evidence="1">Membrane</location>
        <topology evidence="1">Multi-pass membrane protein</topology>
    </subcellularLocation>
</comment>
<dbReference type="GO" id="GO:0016020">
    <property type="term" value="C:membrane"/>
    <property type="evidence" value="ECO:0007669"/>
    <property type="project" value="UniProtKB-SubCell"/>
</dbReference>
<gene>
    <name evidence="7" type="ORF">BDK51DRAFT_48985</name>
</gene>
<evidence type="ECO:0000256" key="2">
    <source>
        <dbReference type="ARBA" id="ARBA00022692"/>
    </source>
</evidence>
<keyword evidence="3" id="KW-1133">Transmembrane helix</keyword>
<reference evidence="8" key="1">
    <citation type="journal article" date="2018" name="Nat. Microbiol.">
        <title>Leveraging single-cell genomics to expand the fungal tree of life.</title>
        <authorList>
            <person name="Ahrendt S.R."/>
            <person name="Quandt C.A."/>
            <person name="Ciobanu D."/>
            <person name="Clum A."/>
            <person name="Salamov A."/>
            <person name="Andreopoulos B."/>
            <person name="Cheng J.F."/>
            <person name="Woyke T."/>
            <person name="Pelin A."/>
            <person name="Henrissat B."/>
            <person name="Reynolds N.K."/>
            <person name="Benny G.L."/>
            <person name="Smith M.E."/>
            <person name="James T.Y."/>
            <person name="Grigoriev I.V."/>
        </authorList>
    </citation>
    <scope>NUCLEOTIDE SEQUENCE [LARGE SCALE GENOMIC DNA]</scope>
</reference>
<accession>A0A4P9WBV6</accession>
<dbReference type="Pfam" id="PF10334">
    <property type="entry name" value="BRE4"/>
    <property type="match status" value="1"/>
</dbReference>
<feature type="compositionally biased region" description="Polar residues" evidence="5">
    <location>
        <begin position="360"/>
        <end position="376"/>
    </location>
</feature>
<name>A0A4P9WBV6_9FUNG</name>
<dbReference type="InterPro" id="IPR052430">
    <property type="entry name" value="IVT-Associated"/>
</dbReference>
<dbReference type="PANTHER" id="PTHR47804:SF1">
    <property type="entry name" value="DUF2421 DOMAIN-CONTAINING PROTEIN"/>
    <property type="match status" value="1"/>
</dbReference>
<protein>
    <recommendedName>
        <fullName evidence="6">DUF2421 domain-containing protein</fullName>
    </recommendedName>
</protein>
<organism evidence="7 8">
    <name type="scientific">Blyttiomyces helicus</name>
    <dbReference type="NCBI Taxonomy" id="388810"/>
    <lineage>
        <taxon>Eukaryota</taxon>
        <taxon>Fungi</taxon>
        <taxon>Fungi incertae sedis</taxon>
        <taxon>Chytridiomycota</taxon>
        <taxon>Chytridiomycota incertae sedis</taxon>
        <taxon>Chytridiomycetes</taxon>
        <taxon>Chytridiomycetes incertae sedis</taxon>
        <taxon>Blyttiomyces</taxon>
    </lineage>
</organism>
<evidence type="ECO:0000313" key="8">
    <source>
        <dbReference type="Proteomes" id="UP000269721"/>
    </source>
</evidence>
<evidence type="ECO:0000313" key="7">
    <source>
        <dbReference type="EMBL" id="RKO90111.1"/>
    </source>
</evidence>